<dbReference type="RefSeq" id="WP_070791233.1">
    <property type="nucleotide sequence ID" value="NZ_MKIR01000001.1"/>
</dbReference>
<feature type="transmembrane region" description="Helical" evidence="8">
    <location>
        <begin position="88"/>
        <end position="107"/>
    </location>
</feature>
<dbReference type="InterPro" id="IPR000620">
    <property type="entry name" value="EamA_dom"/>
</dbReference>
<dbReference type="SUPFAM" id="SSF103481">
    <property type="entry name" value="Multidrug resistance efflux transporter EmrE"/>
    <property type="match status" value="2"/>
</dbReference>
<evidence type="ECO:0000313" key="10">
    <source>
        <dbReference type="EMBL" id="OFI50442.1"/>
    </source>
</evidence>
<feature type="transmembrane region" description="Helical" evidence="8">
    <location>
        <begin position="253"/>
        <end position="273"/>
    </location>
</feature>
<evidence type="ECO:0000256" key="1">
    <source>
        <dbReference type="ARBA" id="ARBA00004651"/>
    </source>
</evidence>
<feature type="domain" description="EamA" evidence="9">
    <location>
        <begin position="169"/>
        <end position="296"/>
    </location>
</feature>
<name>A0A1E8GQB1_9LACT</name>
<proteinExistence type="inferred from homology"/>
<sequence>MSSSTNRNLKENENSRRNLGILLAVLCHICWGLLSLFWKFLGNINSLEVFSYRIVSTLITMLVYFLVSGRLGKLKTELKNLFNDKKQLLNMVLASVFIAVNWLTYIYAIGSGQASAASLGYYINPLVSVLLAVIFFHEKLDRFTKLSILLAFVGVVILTVQNGKLPLVSIILPFSFAFYGMAKKNTSLSSDVSMFVESLFLSPFVITYLALFAKSGPWNYTSTENIALALSGAITAIPLLLFAEALKRAPLSIVGFVQYVSPTIQLIIAVFVFKEPLSRGDLSGFMFIWLSIIVFTIGQLIINKKRKLNA</sequence>
<feature type="transmembrane region" description="Helical" evidence="8">
    <location>
        <begin position="21"/>
        <end position="38"/>
    </location>
</feature>
<dbReference type="InterPro" id="IPR037185">
    <property type="entry name" value="EmrE-like"/>
</dbReference>
<evidence type="ECO:0000256" key="8">
    <source>
        <dbReference type="SAM" id="Phobius"/>
    </source>
</evidence>
<dbReference type="AlphaFoldDB" id="A0A1E8GQB1"/>
<dbReference type="PANTHER" id="PTHR22911:SF137">
    <property type="entry name" value="SOLUTE CARRIER FAMILY 35 MEMBER G2-RELATED"/>
    <property type="match status" value="1"/>
</dbReference>
<dbReference type="EMBL" id="MKIR01000001">
    <property type="protein sequence ID" value="OFI50442.1"/>
    <property type="molecule type" value="Genomic_DNA"/>
</dbReference>
<keyword evidence="11" id="KW-1185">Reference proteome</keyword>
<comment type="similarity">
    <text evidence="2">Belongs to the EamA transporter family.</text>
</comment>
<feature type="transmembrane region" description="Helical" evidence="8">
    <location>
        <begin position="194"/>
        <end position="213"/>
    </location>
</feature>
<dbReference type="GO" id="GO:0005886">
    <property type="term" value="C:plasma membrane"/>
    <property type="evidence" value="ECO:0007669"/>
    <property type="project" value="UniProtKB-SubCell"/>
</dbReference>
<comment type="subcellular location">
    <subcellularLocation>
        <location evidence="1">Cell membrane</location>
        <topology evidence="1">Multi-pass membrane protein</topology>
    </subcellularLocation>
</comment>
<evidence type="ECO:0000259" key="9">
    <source>
        <dbReference type="Pfam" id="PF00892"/>
    </source>
</evidence>
<dbReference type="NCBIfam" id="TIGR00688">
    <property type="entry name" value="rarD"/>
    <property type="match status" value="1"/>
</dbReference>
<dbReference type="Proteomes" id="UP000178622">
    <property type="component" value="Unassembled WGS sequence"/>
</dbReference>
<evidence type="ECO:0000256" key="6">
    <source>
        <dbReference type="ARBA" id="ARBA00022989"/>
    </source>
</evidence>
<protein>
    <submittedName>
        <fullName evidence="10">Multidrug DMT transporter</fullName>
    </submittedName>
</protein>
<dbReference type="STRING" id="1859473.BG261_00740"/>
<dbReference type="Gene3D" id="1.10.3730.20">
    <property type="match status" value="1"/>
</dbReference>
<feature type="transmembrane region" description="Helical" evidence="8">
    <location>
        <begin position="119"/>
        <end position="136"/>
    </location>
</feature>
<evidence type="ECO:0000256" key="3">
    <source>
        <dbReference type="ARBA" id="ARBA00022448"/>
    </source>
</evidence>
<keyword evidence="4" id="KW-1003">Cell membrane</keyword>
<evidence type="ECO:0000256" key="2">
    <source>
        <dbReference type="ARBA" id="ARBA00007362"/>
    </source>
</evidence>
<keyword evidence="6 8" id="KW-1133">Transmembrane helix</keyword>
<feature type="domain" description="EamA" evidence="9">
    <location>
        <begin position="19"/>
        <end position="159"/>
    </location>
</feature>
<dbReference type="OrthoDB" id="369870at2"/>
<evidence type="ECO:0000256" key="4">
    <source>
        <dbReference type="ARBA" id="ARBA00022475"/>
    </source>
</evidence>
<gene>
    <name evidence="10" type="ORF">BG261_00740</name>
</gene>
<comment type="caution">
    <text evidence="10">The sequence shown here is derived from an EMBL/GenBank/DDBJ whole genome shotgun (WGS) entry which is preliminary data.</text>
</comment>
<feature type="transmembrane region" description="Helical" evidence="8">
    <location>
        <begin position="166"/>
        <end position="182"/>
    </location>
</feature>
<dbReference type="Pfam" id="PF00892">
    <property type="entry name" value="EamA"/>
    <property type="match status" value="2"/>
</dbReference>
<organism evidence="10 11">
    <name type="scientific">Floricoccus tropicus</name>
    <dbReference type="NCBI Taxonomy" id="1859473"/>
    <lineage>
        <taxon>Bacteria</taxon>
        <taxon>Bacillati</taxon>
        <taxon>Bacillota</taxon>
        <taxon>Bacilli</taxon>
        <taxon>Lactobacillales</taxon>
        <taxon>Streptococcaceae</taxon>
        <taxon>Floricoccus</taxon>
    </lineage>
</organism>
<evidence type="ECO:0000313" key="11">
    <source>
        <dbReference type="Proteomes" id="UP000178622"/>
    </source>
</evidence>
<reference evidence="11" key="1">
    <citation type="submission" date="2016-09" db="EMBL/GenBank/DDBJ databases">
        <title>Draft genome sequence of a novel species of the family Streptococcaceae isolated from flowers.</title>
        <authorList>
            <person name="Chuah L.-O."/>
            <person name="Yap K.-P."/>
            <person name="Thong K.L."/>
            <person name="Liong M.T."/>
            <person name="Ahmad R."/>
            <person name="Rusul G."/>
        </authorList>
    </citation>
    <scope>NUCLEOTIDE SEQUENCE [LARGE SCALE GENOMIC DNA]</scope>
    <source>
        <strain evidence="11">DF1</strain>
    </source>
</reference>
<dbReference type="InterPro" id="IPR004626">
    <property type="entry name" value="RarD"/>
</dbReference>
<keyword evidence="7 8" id="KW-0472">Membrane</keyword>
<feature type="transmembrane region" description="Helical" evidence="8">
    <location>
        <begin position="225"/>
        <end position="246"/>
    </location>
</feature>
<keyword evidence="5 8" id="KW-0812">Transmembrane</keyword>
<evidence type="ECO:0000256" key="7">
    <source>
        <dbReference type="ARBA" id="ARBA00023136"/>
    </source>
</evidence>
<feature type="transmembrane region" description="Helical" evidence="8">
    <location>
        <begin position="143"/>
        <end position="160"/>
    </location>
</feature>
<accession>A0A1E8GQB1</accession>
<feature type="transmembrane region" description="Helical" evidence="8">
    <location>
        <begin position="285"/>
        <end position="302"/>
    </location>
</feature>
<evidence type="ECO:0000256" key="5">
    <source>
        <dbReference type="ARBA" id="ARBA00022692"/>
    </source>
</evidence>
<keyword evidence="3" id="KW-0813">Transport</keyword>
<feature type="transmembrane region" description="Helical" evidence="8">
    <location>
        <begin position="50"/>
        <end position="67"/>
    </location>
</feature>
<dbReference type="PANTHER" id="PTHR22911">
    <property type="entry name" value="ACYL-MALONYL CONDENSING ENZYME-RELATED"/>
    <property type="match status" value="1"/>
</dbReference>